<reference evidence="2" key="1">
    <citation type="submission" date="2014-11" db="EMBL/GenBank/DDBJ databases">
        <authorList>
            <person name="Amaro Gonzalez C."/>
        </authorList>
    </citation>
    <scope>NUCLEOTIDE SEQUENCE</scope>
</reference>
<dbReference type="EMBL" id="GBXM01059017">
    <property type="protein sequence ID" value="JAH49560.1"/>
    <property type="molecule type" value="Transcribed_RNA"/>
</dbReference>
<proteinExistence type="predicted"/>
<evidence type="ECO:0000256" key="1">
    <source>
        <dbReference type="SAM" id="MobiDB-lite"/>
    </source>
</evidence>
<protein>
    <submittedName>
        <fullName evidence="2">Uncharacterized protein</fullName>
    </submittedName>
</protein>
<sequence length="69" mass="8033">MTRSSQRVSFQVKERRHAYLKPCIPVLKTTRSTNTMLHRHPGVVSPISRQRGYDPSSVQKQKQTNKKKN</sequence>
<feature type="region of interest" description="Disordered" evidence="1">
    <location>
        <begin position="38"/>
        <end position="69"/>
    </location>
</feature>
<dbReference type="AlphaFoldDB" id="A0A0E9T9K6"/>
<organism evidence="2">
    <name type="scientific">Anguilla anguilla</name>
    <name type="common">European freshwater eel</name>
    <name type="synonym">Muraena anguilla</name>
    <dbReference type="NCBI Taxonomy" id="7936"/>
    <lineage>
        <taxon>Eukaryota</taxon>
        <taxon>Metazoa</taxon>
        <taxon>Chordata</taxon>
        <taxon>Craniata</taxon>
        <taxon>Vertebrata</taxon>
        <taxon>Euteleostomi</taxon>
        <taxon>Actinopterygii</taxon>
        <taxon>Neopterygii</taxon>
        <taxon>Teleostei</taxon>
        <taxon>Anguilliformes</taxon>
        <taxon>Anguillidae</taxon>
        <taxon>Anguilla</taxon>
    </lineage>
</organism>
<reference evidence="2" key="2">
    <citation type="journal article" date="2015" name="Fish Shellfish Immunol.">
        <title>Early steps in the European eel (Anguilla anguilla)-Vibrio vulnificus interaction in the gills: Role of the RtxA13 toxin.</title>
        <authorList>
            <person name="Callol A."/>
            <person name="Pajuelo D."/>
            <person name="Ebbesson L."/>
            <person name="Teles M."/>
            <person name="MacKenzie S."/>
            <person name="Amaro C."/>
        </authorList>
    </citation>
    <scope>NUCLEOTIDE SEQUENCE</scope>
</reference>
<evidence type="ECO:0000313" key="2">
    <source>
        <dbReference type="EMBL" id="JAH49560.1"/>
    </source>
</evidence>
<accession>A0A0E9T9K6</accession>
<name>A0A0E9T9K6_ANGAN</name>